<proteinExistence type="predicted"/>
<keyword evidence="3" id="KW-1185">Reference proteome</keyword>
<evidence type="ECO:0000313" key="2">
    <source>
        <dbReference type="EMBL" id="KAL3821474.1"/>
    </source>
</evidence>
<protein>
    <submittedName>
        <fullName evidence="2">Uncharacterized protein</fullName>
    </submittedName>
</protein>
<name>A0ABD3SAF1_9LAMI</name>
<reference evidence="2 3" key="1">
    <citation type="submission" date="2024-12" db="EMBL/GenBank/DDBJ databases">
        <title>The unique morphological basis and parallel evolutionary history of personate flowers in Penstemon.</title>
        <authorList>
            <person name="Depatie T.H."/>
            <person name="Wessinger C.A."/>
        </authorList>
    </citation>
    <scope>NUCLEOTIDE SEQUENCE [LARGE SCALE GENOMIC DNA]</scope>
    <source>
        <strain evidence="2">WTNN_2</strain>
        <tissue evidence="2">Leaf</tissue>
    </source>
</reference>
<comment type="caution">
    <text evidence="2">The sequence shown here is derived from an EMBL/GenBank/DDBJ whole genome shotgun (WGS) entry which is preliminary data.</text>
</comment>
<dbReference type="EMBL" id="JBJXBP010000007">
    <property type="protein sequence ID" value="KAL3821474.1"/>
    <property type="molecule type" value="Genomic_DNA"/>
</dbReference>
<keyword evidence="1" id="KW-0732">Signal</keyword>
<feature type="signal peptide" evidence="1">
    <location>
        <begin position="1"/>
        <end position="24"/>
    </location>
</feature>
<evidence type="ECO:0000256" key="1">
    <source>
        <dbReference type="SAM" id="SignalP"/>
    </source>
</evidence>
<accession>A0ABD3SAF1</accession>
<dbReference type="PANTHER" id="PTHR34683">
    <property type="entry name" value="EXPRESSED PROTEIN-RELATED"/>
    <property type="match status" value="1"/>
</dbReference>
<dbReference type="PANTHER" id="PTHR34683:SF2">
    <property type="entry name" value="EXPRESSED PROTEIN"/>
    <property type="match status" value="1"/>
</dbReference>
<dbReference type="AlphaFoldDB" id="A0ABD3SAF1"/>
<evidence type="ECO:0000313" key="3">
    <source>
        <dbReference type="Proteomes" id="UP001634393"/>
    </source>
</evidence>
<feature type="chain" id="PRO_5044798783" evidence="1">
    <location>
        <begin position="25"/>
        <end position="75"/>
    </location>
</feature>
<dbReference type="Proteomes" id="UP001634393">
    <property type="component" value="Unassembled WGS sequence"/>
</dbReference>
<organism evidence="2 3">
    <name type="scientific">Penstemon smallii</name>
    <dbReference type="NCBI Taxonomy" id="265156"/>
    <lineage>
        <taxon>Eukaryota</taxon>
        <taxon>Viridiplantae</taxon>
        <taxon>Streptophyta</taxon>
        <taxon>Embryophyta</taxon>
        <taxon>Tracheophyta</taxon>
        <taxon>Spermatophyta</taxon>
        <taxon>Magnoliopsida</taxon>
        <taxon>eudicotyledons</taxon>
        <taxon>Gunneridae</taxon>
        <taxon>Pentapetalae</taxon>
        <taxon>asterids</taxon>
        <taxon>lamiids</taxon>
        <taxon>Lamiales</taxon>
        <taxon>Plantaginaceae</taxon>
        <taxon>Cheloneae</taxon>
        <taxon>Penstemon</taxon>
    </lineage>
</organism>
<sequence length="75" mass="8330">MKKSGFIASSIAAAFVFAISSSSSSKIHFPREDCCYRRKTYEKSALDLDGSSSSEKFSPKFDGLRFIETLVTAHR</sequence>
<gene>
    <name evidence="2" type="ORF">ACJIZ3_007379</name>
</gene>